<gene>
    <name evidence="8" type="ORF">EZI54_09075</name>
</gene>
<feature type="transmembrane region" description="Helical" evidence="7">
    <location>
        <begin position="59"/>
        <end position="82"/>
    </location>
</feature>
<keyword evidence="9" id="KW-1185">Reference proteome</keyword>
<comment type="subcellular location">
    <subcellularLocation>
        <location evidence="1">Cell membrane</location>
        <topology evidence="1">Multi-pass membrane protein</topology>
    </subcellularLocation>
</comment>
<feature type="transmembrane region" description="Helical" evidence="7">
    <location>
        <begin position="34"/>
        <end position="53"/>
    </location>
</feature>
<feature type="compositionally biased region" description="Basic and acidic residues" evidence="6">
    <location>
        <begin position="11"/>
        <end position="24"/>
    </location>
</feature>
<dbReference type="EMBL" id="SJDL01000011">
    <property type="protein sequence ID" value="TBW56442.1"/>
    <property type="molecule type" value="Genomic_DNA"/>
</dbReference>
<feature type="transmembrane region" description="Helical" evidence="7">
    <location>
        <begin position="120"/>
        <end position="143"/>
    </location>
</feature>
<evidence type="ECO:0000256" key="5">
    <source>
        <dbReference type="ARBA" id="ARBA00023136"/>
    </source>
</evidence>
<keyword evidence="5 7" id="KW-0472">Membrane</keyword>
<evidence type="ECO:0000256" key="2">
    <source>
        <dbReference type="ARBA" id="ARBA00022475"/>
    </source>
</evidence>
<keyword evidence="4 7" id="KW-1133">Transmembrane helix</keyword>
<evidence type="ECO:0000313" key="9">
    <source>
        <dbReference type="Proteomes" id="UP000313645"/>
    </source>
</evidence>
<sequence>MSTRQRQVARNMKDCSNKYPGRRTDTTRPAVHRLTWIQLSFTVAIAGVGYLFAGQVAGYSGLLGGLIYTIPNAFFTRQVFAYRPAGAMGHIVRAFYWGEVIKLALTALLFAAVFKWVQPLNAGVLFLAFILVLTTNTLAPALWGPKSLKNRA</sequence>
<comment type="caution">
    <text evidence="8">The sequence shown here is derived from an EMBL/GenBank/DDBJ whole genome shotgun (WGS) entry which is preliminary data.</text>
</comment>
<organism evidence="8 9">
    <name type="scientific">Marinobacter halodurans</name>
    <dbReference type="NCBI Taxonomy" id="2528979"/>
    <lineage>
        <taxon>Bacteria</taxon>
        <taxon>Pseudomonadati</taxon>
        <taxon>Pseudomonadota</taxon>
        <taxon>Gammaproteobacteria</taxon>
        <taxon>Pseudomonadales</taxon>
        <taxon>Marinobacteraceae</taxon>
        <taxon>Marinobacter</taxon>
    </lineage>
</organism>
<evidence type="ECO:0000256" key="1">
    <source>
        <dbReference type="ARBA" id="ARBA00004651"/>
    </source>
</evidence>
<keyword evidence="2" id="KW-1003">Cell membrane</keyword>
<evidence type="ECO:0000256" key="6">
    <source>
        <dbReference type="SAM" id="MobiDB-lite"/>
    </source>
</evidence>
<evidence type="ECO:0000256" key="4">
    <source>
        <dbReference type="ARBA" id="ARBA00022989"/>
    </source>
</evidence>
<dbReference type="Proteomes" id="UP000313645">
    <property type="component" value="Unassembled WGS sequence"/>
</dbReference>
<evidence type="ECO:0000256" key="3">
    <source>
        <dbReference type="ARBA" id="ARBA00022692"/>
    </source>
</evidence>
<dbReference type="RefSeq" id="WP_131481182.1">
    <property type="nucleotide sequence ID" value="NZ_SJDL01000011.1"/>
</dbReference>
<dbReference type="InterPro" id="IPR005598">
    <property type="entry name" value="ATP_synth_I"/>
</dbReference>
<proteinExistence type="predicted"/>
<dbReference type="Pfam" id="PF03899">
    <property type="entry name" value="ATP-synt_I"/>
    <property type="match status" value="1"/>
</dbReference>
<name>A0ABY1ZL25_9GAMM</name>
<evidence type="ECO:0000256" key="7">
    <source>
        <dbReference type="SAM" id="Phobius"/>
    </source>
</evidence>
<accession>A0ABY1ZL25</accession>
<feature type="region of interest" description="Disordered" evidence="6">
    <location>
        <begin position="1"/>
        <end position="24"/>
    </location>
</feature>
<protein>
    <submittedName>
        <fullName evidence="8">F0F1 ATP synthase subunit I</fullName>
    </submittedName>
</protein>
<feature type="transmembrane region" description="Helical" evidence="7">
    <location>
        <begin position="94"/>
        <end position="114"/>
    </location>
</feature>
<reference evidence="8 9" key="1">
    <citation type="submission" date="2019-02" db="EMBL/GenBank/DDBJ databases">
        <title>Marinobacter halodurans sp. nov., a marine bacterium isolated from sea tidal flat.</title>
        <authorList>
            <person name="Yoo Y."/>
            <person name="Lee D.W."/>
            <person name="Kim B.S."/>
            <person name="Kim J.-J."/>
        </authorList>
    </citation>
    <scope>NUCLEOTIDE SEQUENCE [LARGE SCALE GENOMIC DNA]</scope>
    <source>
        <strain evidence="8 9">YJ-S3-2</strain>
    </source>
</reference>
<keyword evidence="3 7" id="KW-0812">Transmembrane</keyword>
<evidence type="ECO:0000313" key="8">
    <source>
        <dbReference type="EMBL" id="TBW56442.1"/>
    </source>
</evidence>